<dbReference type="InterPro" id="IPR012588">
    <property type="entry name" value="Exosome-assoc_fac_Rrp6_N"/>
</dbReference>
<dbReference type="SUPFAM" id="SSF53098">
    <property type="entry name" value="Ribonuclease H-like"/>
    <property type="match status" value="1"/>
</dbReference>
<feature type="region of interest" description="Disordered" evidence="6">
    <location>
        <begin position="601"/>
        <end position="641"/>
    </location>
</feature>
<dbReference type="PANTHER" id="PTHR12124">
    <property type="entry name" value="POLYMYOSITIS/SCLERODERMA AUTOANTIGEN-RELATED"/>
    <property type="match status" value="1"/>
</dbReference>
<dbReference type="GO" id="GO:0003727">
    <property type="term" value="F:single-stranded RNA binding"/>
    <property type="evidence" value="ECO:0007669"/>
    <property type="project" value="TreeGrafter"/>
</dbReference>
<dbReference type="PROSITE" id="PS50967">
    <property type="entry name" value="HRDC"/>
    <property type="match status" value="1"/>
</dbReference>
<sequence length="882" mass="99270">MEIDHPEGETPRKSDCLRNLSSKGSLPTSVAKLSGSSRIIPSETDFHFYNNFEEFKNPIAQINDKSSTLLSIIGASEDLLGKPILLPDDKSVELDEDLAFDWLVNVNDEMYERLDASLDDFKMMREKEEESGVRAMRVDNDAEENGFQMVSGRKNRKSSGGAERNMEGGVAKGAQEVKVAEKVKPKVPFHIPSIPRPQDEYKIIVNNANQPHDHIWLERSEDGSRFLHPLEKLSVLDFVDSSESTIEPEKPLPLDVTPFKFVEEVKDLKQLAIKLRGVDEFAVDLEHNQYRSFQGLTCLMQISTRTEDFVIDTLKLRVHIGPHLRELFKDPTKRKVMHGADRDIHWLQRDFSIYVCNMFDTGQSIENGKIQSGTPVESFLWSSSKQTVWSYAALCTILYQNADWRIRPLPTEMIKLEGILDTLLRVYKRSYEICTQLYQKELLTDTSYLHIYGLQDADLSAQQLAVVSGLCEWRDIVARSEDESTGYVLPNRTLIELAKQMPFTANQLRRALKTKHPYIERNLNSVVSIIRISIQNAASFEEACKYLKEKRMESLHETRTLALEESEVLPPEVPEMSKVVEDIEFAQSSGVPFDPVVESSLASRQHNDESHDFKSSRTKVNKKGNVNDGAAYQGATSPVGDAKYRHTTTNPPHSAEATVETLKKPSRAFGALFGNSAKRKFNPDKPEKEDSKLEQIKSTVSLPFHTFSGGDERLHSEVEESAKITEVVHEEEPPAPATDSSLVDIIVLDDSDVEDLDAARDDNETGSTLEGDEPISLSDLSSSFRKCFPSLEQAMGSKVVDKSRPAEASIEVKPFDYEAAREKVIFGGQRKVEPVEDDGSSKRKERRKGSTAVGKDDEPSEHPQGRRRQAFPASGNRSATFR</sequence>
<feature type="compositionally biased region" description="Basic and acidic residues" evidence="6">
    <location>
        <begin position="1"/>
        <end position="16"/>
    </location>
</feature>
<reference evidence="8" key="1">
    <citation type="submission" date="2018-01" db="EMBL/GenBank/DDBJ databases">
        <authorList>
            <person name="Mao J.F."/>
        </authorList>
    </citation>
    <scope>NUCLEOTIDE SEQUENCE</scope>
    <source>
        <strain evidence="8">Huo1</strain>
        <tissue evidence="8">Leaf</tissue>
    </source>
</reference>
<keyword evidence="2" id="KW-0698">rRNA processing</keyword>
<feature type="compositionally biased region" description="Basic and acidic residues" evidence="6">
    <location>
        <begin position="681"/>
        <end position="694"/>
    </location>
</feature>
<feature type="domain" description="HRDC" evidence="7">
    <location>
        <begin position="460"/>
        <end position="540"/>
    </location>
</feature>
<dbReference type="GO" id="GO:0071035">
    <property type="term" value="P:nuclear polyadenylation-dependent rRNA catabolic process"/>
    <property type="evidence" value="ECO:0007669"/>
    <property type="project" value="TreeGrafter"/>
</dbReference>
<dbReference type="Pfam" id="PF08066">
    <property type="entry name" value="PMC2NT"/>
    <property type="match status" value="1"/>
</dbReference>
<keyword evidence="9" id="KW-1185">Reference proteome</keyword>
<dbReference type="InterPro" id="IPR045092">
    <property type="entry name" value="Rrp6-like"/>
</dbReference>
<dbReference type="SMART" id="SM00341">
    <property type="entry name" value="HRDC"/>
    <property type="match status" value="1"/>
</dbReference>
<dbReference type="GO" id="GO:0071051">
    <property type="term" value="P:poly(A)-dependent snoRNA 3'-end processing"/>
    <property type="evidence" value="ECO:0007669"/>
    <property type="project" value="TreeGrafter"/>
</dbReference>
<evidence type="ECO:0000256" key="2">
    <source>
        <dbReference type="ARBA" id="ARBA00022552"/>
    </source>
</evidence>
<feature type="region of interest" description="Disordered" evidence="6">
    <location>
        <begin position="1"/>
        <end position="20"/>
    </location>
</feature>
<dbReference type="GO" id="GO:0071040">
    <property type="term" value="P:nuclear polyadenylation-dependent antisense transcript catabolic process"/>
    <property type="evidence" value="ECO:0007669"/>
    <property type="project" value="TreeGrafter"/>
</dbReference>
<evidence type="ECO:0000259" key="7">
    <source>
        <dbReference type="PROSITE" id="PS50967"/>
    </source>
</evidence>
<evidence type="ECO:0000313" key="9">
    <source>
        <dbReference type="Proteomes" id="UP000298416"/>
    </source>
</evidence>
<dbReference type="EMBL" id="PNBA02000002">
    <property type="protein sequence ID" value="KAG6434093.1"/>
    <property type="molecule type" value="Genomic_DNA"/>
</dbReference>
<dbReference type="GO" id="GO:0071044">
    <property type="term" value="P:histone mRNA catabolic process"/>
    <property type="evidence" value="ECO:0007669"/>
    <property type="project" value="TreeGrafter"/>
</dbReference>
<dbReference type="InterPro" id="IPR002121">
    <property type="entry name" value="HRDC_dom"/>
</dbReference>
<dbReference type="GO" id="GO:0000176">
    <property type="term" value="C:nuclear exosome (RNase complex)"/>
    <property type="evidence" value="ECO:0007669"/>
    <property type="project" value="InterPro"/>
</dbReference>
<dbReference type="Pfam" id="PF01612">
    <property type="entry name" value="DNA_pol_A_exo1"/>
    <property type="match status" value="1"/>
</dbReference>
<feature type="region of interest" description="Disordered" evidence="6">
    <location>
        <begin position="753"/>
        <end position="780"/>
    </location>
</feature>
<dbReference type="InterPro" id="IPR002562">
    <property type="entry name" value="3'-5'_exonuclease_dom"/>
</dbReference>
<dbReference type="SMART" id="SM00474">
    <property type="entry name" value="35EXOc"/>
    <property type="match status" value="1"/>
</dbReference>
<dbReference type="InterPro" id="IPR010997">
    <property type="entry name" value="HRDC-like_sf"/>
</dbReference>
<evidence type="ECO:0000256" key="5">
    <source>
        <dbReference type="ARBA" id="ARBA00043957"/>
    </source>
</evidence>
<feature type="region of interest" description="Disordered" evidence="6">
    <location>
        <begin position="673"/>
        <end position="694"/>
    </location>
</feature>
<evidence type="ECO:0000256" key="1">
    <source>
        <dbReference type="ARBA" id="ARBA00004123"/>
    </source>
</evidence>
<name>A0A8X8YJQ0_SALSN</name>
<evidence type="ECO:0000256" key="6">
    <source>
        <dbReference type="SAM" id="MobiDB-lite"/>
    </source>
</evidence>
<dbReference type="SUPFAM" id="SSF47819">
    <property type="entry name" value="HRDC-like"/>
    <property type="match status" value="1"/>
</dbReference>
<dbReference type="GO" id="GO:0000175">
    <property type="term" value="F:3'-5'-RNA exonuclease activity"/>
    <property type="evidence" value="ECO:0007669"/>
    <property type="project" value="InterPro"/>
</dbReference>
<protein>
    <recommendedName>
        <fullName evidence="7">HRDC domain-containing protein</fullName>
    </recommendedName>
</protein>
<dbReference type="Proteomes" id="UP000298416">
    <property type="component" value="Unassembled WGS sequence"/>
</dbReference>
<keyword evidence="3" id="KW-0271">Exosome</keyword>
<feature type="region of interest" description="Disordered" evidence="6">
    <location>
        <begin position="795"/>
        <end position="814"/>
    </location>
</feature>
<evidence type="ECO:0000256" key="3">
    <source>
        <dbReference type="ARBA" id="ARBA00022835"/>
    </source>
</evidence>
<organism evidence="8">
    <name type="scientific">Salvia splendens</name>
    <name type="common">Scarlet sage</name>
    <dbReference type="NCBI Taxonomy" id="180675"/>
    <lineage>
        <taxon>Eukaryota</taxon>
        <taxon>Viridiplantae</taxon>
        <taxon>Streptophyta</taxon>
        <taxon>Embryophyta</taxon>
        <taxon>Tracheophyta</taxon>
        <taxon>Spermatophyta</taxon>
        <taxon>Magnoliopsida</taxon>
        <taxon>eudicotyledons</taxon>
        <taxon>Gunneridae</taxon>
        <taxon>Pentapetalae</taxon>
        <taxon>asterids</taxon>
        <taxon>lamiids</taxon>
        <taxon>Lamiales</taxon>
        <taxon>Lamiaceae</taxon>
        <taxon>Nepetoideae</taxon>
        <taxon>Mentheae</taxon>
        <taxon>Salviinae</taxon>
        <taxon>Salvia</taxon>
        <taxon>Salvia subgen. Calosphace</taxon>
        <taxon>core Calosphace</taxon>
    </lineage>
</organism>
<dbReference type="GO" id="GO:0000467">
    <property type="term" value="P:exonucleolytic trimming to generate mature 3'-end of 5.8S rRNA from tricistronic rRNA transcript (SSU-rRNA, 5.8S rRNA, LSU-rRNA)"/>
    <property type="evidence" value="ECO:0007669"/>
    <property type="project" value="InterPro"/>
</dbReference>
<dbReference type="InterPro" id="IPR012337">
    <property type="entry name" value="RNaseH-like_sf"/>
</dbReference>
<dbReference type="AlphaFoldDB" id="A0A8X8YJQ0"/>
<evidence type="ECO:0000256" key="4">
    <source>
        <dbReference type="ARBA" id="ARBA00023242"/>
    </source>
</evidence>
<feature type="region of interest" description="Disordered" evidence="6">
    <location>
        <begin position="826"/>
        <end position="882"/>
    </location>
</feature>
<dbReference type="GO" id="GO:0071038">
    <property type="term" value="P:TRAMP-dependent tRNA surveillance pathway"/>
    <property type="evidence" value="ECO:0007669"/>
    <property type="project" value="TreeGrafter"/>
</dbReference>
<dbReference type="Gene3D" id="3.30.420.10">
    <property type="entry name" value="Ribonuclease H-like superfamily/Ribonuclease H"/>
    <property type="match status" value="1"/>
</dbReference>
<evidence type="ECO:0000313" key="8">
    <source>
        <dbReference type="EMBL" id="KAG6434093.1"/>
    </source>
</evidence>
<feature type="compositionally biased region" description="Basic and acidic residues" evidence="6">
    <location>
        <begin position="605"/>
        <end position="615"/>
    </location>
</feature>
<feature type="compositionally biased region" description="Basic and acidic residues" evidence="6">
    <location>
        <begin position="854"/>
        <end position="864"/>
    </location>
</feature>
<dbReference type="InterPro" id="IPR044876">
    <property type="entry name" value="HRDC_dom_sf"/>
</dbReference>
<proteinExistence type="inferred from homology"/>
<dbReference type="InterPro" id="IPR036397">
    <property type="entry name" value="RNaseH_sf"/>
</dbReference>
<dbReference type="PANTHER" id="PTHR12124:SF47">
    <property type="entry name" value="EXOSOME COMPONENT 10"/>
    <property type="match status" value="1"/>
</dbReference>
<dbReference type="FunFam" id="1.10.150.80:FF:000001">
    <property type="entry name" value="Putative exosome component 10"/>
    <property type="match status" value="1"/>
</dbReference>
<reference evidence="8" key="2">
    <citation type="submission" date="2020-08" db="EMBL/GenBank/DDBJ databases">
        <title>Plant Genome Project.</title>
        <authorList>
            <person name="Zhang R.-G."/>
        </authorList>
    </citation>
    <scope>NUCLEOTIDE SEQUENCE</scope>
    <source>
        <strain evidence="8">Huo1</strain>
        <tissue evidence="8">Leaf</tissue>
    </source>
</reference>
<comment type="caution">
    <text evidence="8">The sequence shown here is derived from an EMBL/GenBank/DDBJ whole genome shotgun (WGS) entry which is preliminary data.</text>
</comment>
<feature type="compositionally biased region" description="Basic and acidic residues" evidence="6">
    <location>
        <begin position="826"/>
        <end position="842"/>
    </location>
</feature>
<comment type="similarity">
    <text evidence="5">Belongs to the exosome component 10/RRP6 family.</text>
</comment>
<dbReference type="GO" id="GO:0071036">
    <property type="term" value="P:nuclear polyadenylation-dependent snoRNA catabolic process"/>
    <property type="evidence" value="ECO:0007669"/>
    <property type="project" value="TreeGrafter"/>
</dbReference>
<dbReference type="GO" id="GO:0071037">
    <property type="term" value="P:nuclear polyadenylation-dependent snRNA catabolic process"/>
    <property type="evidence" value="ECO:0007669"/>
    <property type="project" value="TreeGrafter"/>
</dbReference>
<dbReference type="Pfam" id="PF00570">
    <property type="entry name" value="HRDC"/>
    <property type="match status" value="1"/>
</dbReference>
<dbReference type="GO" id="GO:0005730">
    <property type="term" value="C:nucleolus"/>
    <property type="evidence" value="ECO:0007669"/>
    <property type="project" value="TreeGrafter"/>
</dbReference>
<gene>
    <name evidence="8" type="ORF">SASPL_105715</name>
</gene>
<dbReference type="GO" id="GO:0071039">
    <property type="term" value="P:nuclear polyadenylation-dependent CUT catabolic process"/>
    <property type="evidence" value="ECO:0007669"/>
    <property type="project" value="TreeGrafter"/>
</dbReference>
<keyword evidence="4" id="KW-0539">Nucleus</keyword>
<accession>A0A8X8YJQ0</accession>
<comment type="subcellular location">
    <subcellularLocation>
        <location evidence="1">Nucleus</location>
    </subcellularLocation>
</comment>
<dbReference type="GO" id="GO:0000166">
    <property type="term" value="F:nucleotide binding"/>
    <property type="evidence" value="ECO:0007669"/>
    <property type="project" value="InterPro"/>
</dbReference>
<dbReference type="Gene3D" id="1.10.150.80">
    <property type="entry name" value="HRDC domain"/>
    <property type="match status" value="1"/>
</dbReference>